<comment type="caution">
    <text evidence="1">The sequence shown here is derived from an EMBL/GenBank/DDBJ whole genome shotgun (WGS) entry which is preliminary data.</text>
</comment>
<evidence type="ECO:0000313" key="1">
    <source>
        <dbReference type="EMBL" id="TFD96696.1"/>
    </source>
</evidence>
<dbReference type="EMBL" id="SOML01000004">
    <property type="protein sequence ID" value="TFD96696.1"/>
    <property type="molecule type" value="Genomic_DNA"/>
</dbReference>
<dbReference type="RefSeq" id="WP_134436019.1">
    <property type="nucleotide sequence ID" value="NZ_SOML01000004.1"/>
</dbReference>
<name>A0A4Y8L863_9BACT</name>
<reference evidence="1 2" key="1">
    <citation type="submission" date="2019-03" db="EMBL/GenBank/DDBJ databases">
        <title>San Antonio Military Medical Center submission to MRSN (WRAIR), pending publication.</title>
        <authorList>
            <person name="Blyth D.M."/>
            <person name="Mccarthy S.L."/>
            <person name="Schall S.E."/>
            <person name="Stam J.A."/>
            <person name="Ong A.C."/>
            <person name="Mcgann P.T."/>
        </authorList>
    </citation>
    <scope>NUCLEOTIDE SEQUENCE [LARGE SCALE GENOMIC DNA]</scope>
    <source>
        <strain evidence="1 2">MRSN571793</strain>
    </source>
</reference>
<dbReference type="Proteomes" id="UP000297861">
    <property type="component" value="Unassembled WGS sequence"/>
</dbReference>
<sequence>MNRPDLNTLSKEVFEANKAKGFHDVEVSNETLLMLVIIELSEAVEADRKGKRALMSDYNEDVSVKQIYFKQAFEVYIKDTVEDELADAVIRLLDLAGLRGIEMLDTNNDISKAEINYSISIMDSVCSYKSVPDTVFWIVGNIITYDNNVFLLCNKVITYIESFCQQWNIDLWQHVSLKLKYNQTRPIKHGKNY</sequence>
<evidence type="ECO:0000313" key="2">
    <source>
        <dbReference type="Proteomes" id="UP000297861"/>
    </source>
</evidence>
<gene>
    <name evidence="1" type="ORF">E2605_07705</name>
</gene>
<proteinExistence type="predicted"/>
<organism evidence="1 2">
    <name type="scientific">Dysgonomonas capnocytophagoides</name>
    <dbReference type="NCBI Taxonomy" id="45254"/>
    <lineage>
        <taxon>Bacteria</taxon>
        <taxon>Pseudomonadati</taxon>
        <taxon>Bacteroidota</taxon>
        <taxon>Bacteroidia</taxon>
        <taxon>Bacteroidales</taxon>
        <taxon>Dysgonomonadaceae</taxon>
        <taxon>Dysgonomonas</taxon>
    </lineage>
</organism>
<dbReference type="AlphaFoldDB" id="A0A4Y8L863"/>
<keyword evidence="2" id="KW-1185">Reference proteome</keyword>
<dbReference type="Gene3D" id="1.10.287.1080">
    <property type="entry name" value="MazG-like"/>
    <property type="match status" value="1"/>
</dbReference>
<protein>
    <submittedName>
        <fullName evidence="1">Uncharacterized protein</fullName>
    </submittedName>
</protein>
<accession>A0A4Y8L863</accession>
<dbReference type="OrthoDB" id="1086666at2"/>